<dbReference type="FunFam" id="3.30.200.20:FF:000306">
    <property type="entry name" value="IKS protein kinase"/>
    <property type="match status" value="1"/>
</dbReference>
<dbReference type="Pfam" id="PF00069">
    <property type="entry name" value="Pkinase"/>
    <property type="match status" value="1"/>
</dbReference>
<dbReference type="PANTHER" id="PTHR11042:SF138">
    <property type="entry name" value="SERINE_THREONINE-PROTEIN KINASE IKS1-RELATED"/>
    <property type="match status" value="1"/>
</dbReference>
<name>A0A4P9YLV3_ROZAC</name>
<dbReference type="GO" id="GO:0005737">
    <property type="term" value="C:cytoplasm"/>
    <property type="evidence" value="ECO:0007669"/>
    <property type="project" value="TreeGrafter"/>
</dbReference>
<dbReference type="Gene3D" id="3.30.200.20">
    <property type="entry name" value="Phosphorylase Kinase, domain 1"/>
    <property type="match status" value="1"/>
</dbReference>
<feature type="transmembrane region" description="Helical" evidence="10">
    <location>
        <begin position="467"/>
        <end position="484"/>
    </location>
</feature>
<evidence type="ECO:0000256" key="7">
    <source>
        <dbReference type="ARBA" id="ARBA00037982"/>
    </source>
</evidence>
<keyword evidence="10" id="KW-0472">Membrane</keyword>
<accession>A0A4P9YLV3</accession>
<dbReference type="GO" id="GO:0004674">
    <property type="term" value="F:protein serine/threonine kinase activity"/>
    <property type="evidence" value="ECO:0007669"/>
    <property type="project" value="UniProtKB-KW"/>
</dbReference>
<dbReference type="AlphaFoldDB" id="A0A4P9YLV3"/>
<dbReference type="SUPFAM" id="SSF56112">
    <property type="entry name" value="Protein kinase-like (PK-like)"/>
    <property type="match status" value="1"/>
</dbReference>
<dbReference type="EMBL" id="ML005056">
    <property type="protein sequence ID" value="RKP20488.1"/>
    <property type="molecule type" value="Genomic_DNA"/>
</dbReference>
<sequence length="491" mass="57038">MSSFESNIILYRSSDKQTVLYDARNNAINDTESLDEEEPSPLFCPTCRRPFHFSKFKANYKYAQNEYFRILHENTQESYSEHLPDSAFNQNYYKNFFKEISKLGRGLRGSVFLCKHVLNETFLGDYAVKKVPVGDNNTWLVRMLKEVKILEKFHHPNIISYKHAWLEMEQPTVFGPKIPCLFILMELATGGNLEDFVLKNNLTHNEMIDIMIDITRGVDHLHRHGIIHRDLKPQNLLLQYNDKHYNILISDFGECESLDEIKSKKRTGATGTLEFMAPELLEHIQGEYTDIYDVKSDVWSLGMVFLYIYQRSLPFQNLDDIEQLRNDILSLNSEIIEKFITRSNSRIRTLIKTLLNKQPAERPSASIVLDLLLKIKSYPEIEKETRPALLPYTIDTQIPRRTKTDLLKRLTKHLLRNVNFISTFIGFIAIFEATMNCYPVAVEPMFLGTIMTLHLSSQHLLKGNNRLIFSIILLLGCNLAMLTTRTCKVNK</sequence>
<keyword evidence="2" id="KW-0723">Serine/threonine-protein kinase</keyword>
<evidence type="ECO:0000256" key="4">
    <source>
        <dbReference type="ARBA" id="ARBA00022741"/>
    </source>
</evidence>
<keyword evidence="4" id="KW-0547">Nucleotide-binding</keyword>
<dbReference type="SMART" id="SM00220">
    <property type="entry name" value="S_TKc"/>
    <property type="match status" value="1"/>
</dbReference>
<protein>
    <recommendedName>
        <fullName evidence="1">non-specific serine/threonine protein kinase</fullName>
        <ecNumber evidence="1">2.7.11.1</ecNumber>
    </recommendedName>
</protein>
<dbReference type="InterPro" id="IPR050339">
    <property type="entry name" value="CC_SR_Kinase"/>
</dbReference>
<dbReference type="InterPro" id="IPR011009">
    <property type="entry name" value="Kinase-like_dom_sf"/>
</dbReference>
<evidence type="ECO:0000313" key="12">
    <source>
        <dbReference type="EMBL" id="RKP20488.1"/>
    </source>
</evidence>
<evidence type="ECO:0000256" key="10">
    <source>
        <dbReference type="SAM" id="Phobius"/>
    </source>
</evidence>
<evidence type="ECO:0000256" key="9">
    <source>
        <dbReference type="ARBA" id="ARBA00048679"/>
    </source>
</evidence>
<comment type="catalytic activity">
    <reaction evidence="9">
        <text>L-seryl-[protein] + ATP = O-phospho-L-seryl-[protein] + ADP + H(+)</text>
        <dbReference type="Rhea" id="RHEA:17989"/>
        <dbReference type="Rhea" id="RHEA-COMP:9863"/>
        <dbReference type="Rhea" id="RHEA-COMP:11604"/>
        <dbReference type="ChEBI" id="CHEBI:15378"/>
        <dbReference type="ChEBI" id="CHEBI:29999"/>
        <dbReference type="ChEBI" id="CHEBI:30616"/>
        <dbReference type="ChEBI" id="CHEBI:83421"/>
        <dbReference type="ChEBI" id="CHEBI:456216"/>
        <dbReference type="EC" id="2.7.11.1"/>
    </reaction>
</comment>
<proteinExistence type="inferred from homology"/>
<comment type="catalytic activity">
    <reaction evidence="8">
        <text>L-threonyl-[protein] + ATP = O-phospho-L-threonyl-[protein] + ADP + H(+)</text>
        <dbReference type="Rhea" id="RHEA:46608"/>
        <dbReference type="Rhea" id="RHEA-COMP:11060"/>
        <dbReference type="Rhea" id="RHEA-COMP:11605"/>
        <dbReference type="ChEBI" id="CHEBI:15378"/>
        <dbReference type="ChEBI" id="CHEBI:30013"/>
        <dbReference type="ChEBI" id="CHEBI:30616"/>
        <dbReference type="ChEBI" id="CHEBI:61977"/>
        <dbReference type="ChEBI" id="CHEBI:456216"/>
        <dbReference type="EC" id="2.7.11.1"/>
    </reaction>
</comment>
<gene>
    <name evidence="12" type="ORF">ROZALSC1DRAFT_28022</name>
</gene>
<dbReference type="InterPro" id="IPR000719">
    <property type="entry name" value="Prot_kinase_dom"/>
</dbReference>
<dbReference type="PROSITE" id="PS50011">
    <property type="entry name" value="PROTEIN_KINASE_DOM"/>
    <property type="match status" value="1"/>
</dbReference>
<keyword evidence="5 12" id="KW-0418">Kinase</keyword>
<comment type="similarity">
    <text evidence="7">Belongs to the protein kinase superfamily. Ser/Thr protein kinase family. GCN2 subfamily.</text>
</comment>
<dbReference type="InterPro" id="IPR008271">
    <property type="entry name" value="Ser/Thr_kinase_AS"/>
</dbReference>
<keyword evidence="10" id="KW-0812">Transmembrane</keyword>
<dbReference type="GO" id="GO:0005524">
    <property type="term" value="F:ATP binding"/>
    <property type="evidence" value="ECO:0007669"/>
    <property type="project" value="UniProtKB-KW"/>
</dbReference>
<evidence type="ECO:0000259" key="11">
    <source>
        <dbReference type="PROSITE" id="PS50011"/>
    </source>
</evidence>
<evidence type="ECO:0000256" key="5">
    <source>
        <dbReference type="ARBA" id="ARBA00022777"/>
    </source>
</evidence>
<dbReference type="GO" id="GO:0005634">
    <property type="term" value="C:nucleus"/>
    <property type="evidence" value="ECO:0007669"/>
    <property type="project" value="TreeGrafter"/>
</dbReference>
<dbReference type="Gene3D" id="1.10.510.10">
    <property type="entry name" value="Transferase(Phosphotransferase) domain 1"/>
    <property type="match status" value="1"/>
</dbReference>
<reference evidence="13" key="1">
    <citation type="journal article" date="2018" name="Nat. Microbiol.">
        <title>Leveraging single-cell genomics to expand the fungal tree of life.</title>
        <authorList>
            <person name="Ahrendt S.R."/>
            <person name="Quandt C.A."/>
            <person name="Ciobanu D."/>
            <person name="Clum A."/>
            <person name="Salamov A."/>
            <person name="Andreopoulos B."/>
            <person name="Cheng J.F."/>
            <person name="Woyke T."/>
            <person name="Pelin A."/>
            <person name="Henrissat B."/>
            <person name="Reynolds N.K."/>
            <person name="Benny G.L."/>
            <person name="Smith M.E."/>
            <person name="James T.Y."/>
            <person name="Grigoriev I.V."/>
        </authorList>
    </citation>
    <scope>NUCLEOTIDE SEQUENCE [LARGE SCALE GENOMIC DNA]</scope>
    <source>
        <strain evidence="13">CSF55</strain>
    </source>
</reference>
<organism evidence="12 13">
    <name type="scientific">Rozella allomycis (strain CSF55)</name>
    <dbReference type="NCBI Taxonomy" id="988480"/>
    <lineage>
        <taxon>Eukaryota</taxon>
        <taxon>Fungi</taxon>
        <taxon>Fungi incertae sedis</taxon>
        <taxon>Cryptomycota</taxon>
        <taxon>Cryptomycota incertae sedis</taxon>
        <taxon>Rozella</taxon>
    </lineage>
</organism>
<feature type="transmembrane region" description="Helical" evidence="10">
    <location>
        <begin position="418"/>
        <end position="441"/>
    </location>
</feature>
<feature type="domain" description="Protein kinase" evidence="11">
    <location>
        <begin position="97"/>
        <end position="381"/>
    </location>
</feature>
<keyword evidence="6" id="KW-0067">ATP-binding</keyword>
<evidence type="ECO:0000313" key="13">
    <source>
        <dbReference type="Proteomes" id="UP000281549"/>
    </source>
</evidence>
<evidence type="ECO:0000256" key="3">
    <source>
        <dbReference type="ARBA" id="ARBA00022679"/>
    </source>
</evidence>
<dbReference type="Proteomes" id="UP000281549">
    <property type="component" value="Unassembled WGS sequence"/>
</dbReference>
<evidence type="ECO:0000256" key="1">
    <source>
        <dbReference type="ARBA" id="ARBA00012513"/>
    </source>
</evidence>
<keyword evidence="10" id="KW-1133">Transmembrane helix</keyword>
<dbReference type="PANTHER" id="PTHR11042">
    <property type="entry name" value="EUKARYOTIC TRANSLATION INITIATION FACTOR 2-ALPHA KINASE EIF2-ALPHA KINASE -RELATED"/>
    <property type="match status" value="1"/>
</dbReference>
<evidence type="ECO:0000256" key="8">
    <source>
        <dbReference type="ARBA" id="ARBA00047899"/>
    </source>
</evidence>
<keyword evidence="3" id="KW-0808">Transferase</keyword>
<evidence type="ECO:0000256" key="2">
    <source>
        <dbReference type="ARBA" id="ARBA00022527"/>
    </source>
</evidence>
<evidence type="ECO:0000256" key="6">
    <source>
        <dbReference type="ARBA" id="ARBA00022840"/>
    </source>
</evidence>
<dbReference type="EC" id="2.7.11.1" evidence="1"/>
<dbReference type="PROSITE" id="PS00108">
    <property type="entry name" value="PROTEIN_KINASE_ST"/>
    <property type="match status" value="1"/>
</dbReference>